<gene>
    <name evidence="1" type="ORF">DERP_008097</name>
</gene>
<organism evidence="1 2">
    <name type="scientific">Dermatophagoides pteronyssinus</name>
    <name type="common">European house dust mite</name>
    <dbReference type="NCBI Taxonomy" id="6956"/>
    <lineage>
        <taxon>Eukaryota</taxon>
        <taxon>Metazoa</taxon>
        <taxon>Ecdysozoa</taxon>
        <taxon>Arthropoda</taxon>
        <taxon>Chelicerata</taxon>
        <taxon>Arachnida</taxon>
        <taxon>Acari</taxon>
        <taxon>Acariformes</taxon>
        <taxon>Sarcoptiformes</taxon>
        <taxon>Astigmata</taxon>
        <taxon>Psoroptidia</taxon>
        <taxon>Analgoidea</taxon>
        <taxon>Pyroglyphidae</taxon>
        <taxon>Dermatophagoidinae</taxon>
        <taxon>Dermatophagoides</taxon>
    </lineage>
</organism>
<dbReference type="Proteomes" id="UP000887458">
    <property type="component" value="Unassembled WGS sequence"/>
</dbReference>
<evidence type="ECO:0000313" key="2">
    <source>
        <dbReference type="Proteomes" id="UP000887458"/>
    </source>
</evidence>
<sequence length="73" mass="8910">MELITIEFFIGSHPRHNKLIVTFMQFVWNILVVYLKPFTEFKVFYTGYYSNELTKGKFSVFFLYNVEETLYYN</sequence>
<protein>
    <submittedName>
        <fullName evidence="1">Uncharacterized protein</fullName>
    </submittedName>
</protein>
<dbReference type="EMBL" id="NJHN03000035">
    <property type="protein sequence ID" value="KAH9422834.1"/>
    <property type="molecule type" value="Genomic_DNA"/>
</dbReference>
<comment type="caution">
    <text evidence="1">The sequence shown here is derived from an EMBL/GenBank/DDBJ whole genome shotgun (WGS) entry which is preliminary data.</text>
</comment>
<reference evidence="1 2" key="2">
    <citation type="journal article" date="2022" name="Mol. Biol. Evol.">
        <title>Comparative Genomics Reveals Insights into the Divergent Evolution of Astigmatic Mites and Household Pest Adaptations.</title>
        <authorList>
            <person name="Xiong Q."/>
            <person name="Wan A.T."/>
            <person name="Liu X."/>
            <person name="Fung C.S."/>
            <person name="Xiao X."/>
            <person name="Malainual N."/>
            <person name="Hou J."/>
            <person name="Wang L."/>
            <person name="Wang M."/>
            <person name="Yang K.Y."/>
            <person name="Cui Y."/>
            <person name="Leung E.L."/>
            <person name="Nong W."/>
            <person name="Shin S.K."/>
            <person name="Au S.W."/>
            <person name="Jeong K.Y."/>
            <person name="Chew F.T."/>
            <person name="Hui J.H."/>
            <person name="Leung T.F."/>
            <person name="Tungtrongchitr A."/>
            <person name="Zhong N."/>
            <person name="Liu Z."/>
            <person name="Tsui S.K."/>
        </authorList>
    </citation>
    <scope>NUCLEOTIDE SEQUENCE [LARGE SCALE GENOMIC DNA]</scope>
    <source>
        <strain evidence="1">Derp</strain>
    </source>
</reference>
<evidence type="ECO:0000313" key="1">
    <source>
        <dbReference type="EMBL" id="KAH9422834.1"/>
    </source>
</evidence>
<keyword evidence="2" id="KW-1185">Reference proteome</keyword>
<accession>A0ABQ8JJT9</accession>
<name>A0ABQ8JJT9_DERPT</name>
<reference evidence="1 2" key="1">
    <citation type="journal article" date="2018" name="J. Allergy Clin. Immunol.">
        <title>High-quality assembly of Dermatophagoides pteronyssinus genome and transcriptome reveals a wide range of novel allergens.</title>
        <authorList>
            <person name="Liu X.Y."/>
            <person name="Yang K.Y."/>
            <person name="Wang M.Q."/>
            <person name="Kwok J.S."/>
            <person name="Zeng X."/>
            <person name="Yang Z."/>
            <person name="Xiao X.J."/>
            <person name="Lau C.P."/>
            <person name="Li Y."/>
            <person name="Huang Z.M."/>
            <person name="Ba J.G."/>
            <person name="Yim A.K."/>
            <person name="Ouyang C.Y."/>
            <person name="Ngai S.M."/>
            <person name="Chan T.F."/>
            <person name="Leung E.L."/>
            <person name="Liu L."/>
            <person name="Liu Z.G."/>
            <person name="Tsui S.K."/>
        </authorList>
    </citation>
    <scope>NUCLEOTIDE SEQUENCE [LARGE SCALE GENOMIC DNA]</scope>
    <source>
        <strain evidence="1">Derp</strain>
    </source>
</reference>
<proteinExistence type="predicted"/>